<protein>
    <submittedName>
        <fullName evidence="2">Uncharacterized protein</fullName>
    </submittedName>
</protein>
<keyword evidence="1" id="KW-0472">Membrane</keyword>
<keyword evidence="1" id="KW-0812">Transmembrane</keyword>
<name>A0AAN5DIP2_9BILA</name>
<dbReference type="Proteomes" id="UP001328107">
    <property type="component" value="Unassembled WGS sequence"/>
</dbReference>
<evidence type="ECO:0000313" key="2">
    <source>
        <dbReference type="EMBL" id="GMR63097.1"/>
    </source>
</evidence>
<gene>
    <name evidence="2" type="ORF">PMAYCL1PPCAC_33292</name>
</gene>
<keyword evidence="3" id="KW-1185">Reference proteome</keyword>
<dbReference type="AlphaFoldDB" id="A0AAN5DIP2"/>
<feature type="transmembrane region" description="Helical" evidence="1">
    <location>
        <begin position="84"/>
        <end position="106"/>
    </location>
</feature>
<keyword evidence="1" id="KW-1133">Transmembrane helix</keyword>
<feature type="non-terminal residue" evidence="2">
    <location>
        <position position="151"/>
    </location>
</feature>
<accession>A0AAN5DIP2</accession>
<sequence length="151" mass="17502">MLDIRHSSSAAPIRRFSLNLFSYFYSTIYTIAWIYIIAQKWKIIRLSWKQLLSLLALGSVEWHVRSHFKTATRVMTPFGTFHPIFFFAYASISLAAAFAAAHHIATRLEHHFEKKQKFPICAVVGGYYIGYYLVFTLLNILLIAMDYSNIL</sequence>
<evidence type="ECO:0000313" key="3">
    <source>
        <dbReference type="Proteomes" id="UP001328107"/>
    </source>
</evidence>
<proteinExistence type="predicted"/>
<feature type="transmembrane region" description="Helical" evidence="1">
    <location>
        <begin position="118"/>
        <end position="145"/>
    </location>
</feature>
<evidence type="ECO:0000256" key="1">
    <source>
        <dbReference type="SAM" id="Phobius"/>
    </source>
</evidence>
<reference evidence="3" key="1">
    <citation type="submission" date="2022-10" db="EMBL/GenBank/DDBJ databases">
        <title>Genome assembly of Pristionchus species.</title>
        <authorList>
            <person name="Yoshida K."/>
            <person name="Sommer R.J."/>
        </authorList>
    </citation>
    <scope>NUCLEOTIDE SEQUENCE [LARGE SCALE GENOMIC DNA]</scope>
    <source>
        <strain evidence="3">RS5460</strain>
    </source>
</reference>
<feature type="transmembrane region" description="Helical" evidence="1">
    <location>
        <begin position="20"/>
        <end position="37"/>
    </location>
</feature>
<dbReference type="EMBL" id="BTRK01000006">
    <property type="protein sequence ID" value="GMR63097.1"/>
    <property type="molecule type" value="Genomic_DNA"/>
</dbReference>
<comment type="caution">
    <text evidence="2">The sequence shown here is derived from an EMBL/GenBank/DDBJ whole genome shotgun (WGS) entry which is preliminary data.</text>
</comment>
<organism evidence="2 3">
    <name type="scientific">Pristionchus mayeri</name>
    <dbReference type="NCBI Taxonomy" id="1317129"/>
    <lineage>
        <taxon>Eukaryota</taxon>
        <taxon>Metazoa</taxon>
        <taxon>Ecdysozoa</taxon>
        <taxon>Nematoda</taxon>
        <taxon>Chromadorea</taxon>
        <taxon>Rhabditida</taxon>
        <taxon>Rhabditina</taxon>
        <taxon>Diplogasteromorpha</taxon>
        <taxon>Diplogasteroidea</taxon>
        <taxon>Neodiplogasteridae</taxon>
        <taxon>Pristionchus</taxon>
    </lineage>
</organism>